<dbReference type="InterPro" id="IPR013978">
    <property type="entry name" value="MEKHLA"/>
</dbReference>
<comment type="caution">
    <text evidence="2">The sequence shown here is derived from an EMBL/GenBank/DDBJ whole genome shotgun (WGS) entry which is preliminary data.</text>
</comment>
<dbReference type="Proteomes" id="UP000289738">
    <property type="component" value="Chromosome B08"/>
</dbReference>
<proteinExistence type="predicted"/>
<gene>
    <name evidence="2" type="ORF">Ahy_B08g092103</name>
</gene>
<dbReference type="PANTHER" id="PTHR31762:SF10">
    <property type="entry name" value="FAS-BINDING FACTOR-LIKE PROTEIN"/>
    <property type="match status" value="1"/>
</dbReference>
<dbReference type="EMBL" id="SDMP01000018">
    <property type="protein sequence ID" value="RYQ96364.1"/>
    <property type="molecule type" value="Genomic_DNA"/>
</dbReference>
<keyword evidence="3" id="KW-1185">Reference proteome</keyword>
<dbReference type="GO" id="GO:0000911">
    <property type="term" value="P:cytokinesis by cell plate formation"/>
    <property type="evidence" value="ECO:0007669"/>
    <property type="project" value="InterPro"/>
</dbReference>
<dbReference type="AlphaFoldDB" id="A0A444Y354"/>
<accession>A0A444Y354</accession>
<feature type="domain" description="MEKHLA" evidence="1">
    <location>
        <begin position="83"/>
        <end position="135"/>
    </location>
</feature>
<organism evidence="2 3">
    <name type="scientific">Arachis hypogaea</name>
    <name type="common">Peanut</name>
    <dbReference type="NCBI Taxonomy" id="3818"/>
    <lineage>
        <taxon>Eukaryota</taxon>
        <taxon>Viridiplantae</taxon>
        <taxon>Streptophyta</taxon>
        <taxon>Embryophyta</taxon>
        <taxon>Tracheophyta</taxon>
        <taxon>Spermatophyta</taxon>
        <taxon>Magnoliopsida</taxon>
        <taxon>eudicotyledons</taxon>
        <taxon>Gunneridae</taxon>
        <taxon>Pentapetalae</taxon>
        <taxon>rosids</taxon>
        <taxon>fabids</taxon>
        <taxon>Fabales</taxon>
        <taxon>Fabaceae</taxon>
        <taxon>Papilionoideae</taxon>
        <taxon>50 kb inversion clade</taxon>
        <taxon>dalbergioids sensu lato</taxon>
        <taxon>Dalbergieae</taxon>
        <taxon>Pterocarpus clade</taxon>
        <taxon>Arachis</taxon>
    </lineage>
</organism>
<sequence>MAMLRKLLPRRKSILTDIAEAKYNYWSTFAANPFEVVLVAGKKAKLPGGGDEEENKCDLKDLTGEGNIESMLFFKQGLRELASLKASPVFIFANQAELDMLETTLVALQDIMLNKVLDESGKKILCSEFSKIMQQLCSSSGSYSKSWPRRMKRAGSKLKSRIIAEQFIHKWSHVIEEERALRKSEIGATKDENMITHKEEIFSRSKRTWFVTETEKKVATKAAKKNFPRKRRKLEAAREMLEDEGDDDRPEVCTSCLHLRL</sequence>
<name>A0A444Y354_ARAHY</name>
<protein>
    <recommendedName>
        <fullName evidence="1">MEKHLA domain-containing protein</fullName>
    </recommendedName>
</protein>
<evidence type="ECO:0000313" key="3">
    <source>
        <dbReference type="Proteomes" id="UP000289738"/>
    </source>
</evidence>
<dbReference type="PANTHER" id="PTHR31762">
    <property type="entry name" value="FAS-BINDING FACTOR-LIKE PROTEIN"/>
    <property type="match status" value="1"/>
</dbReference>
<dbReference type="Pfam" id="PF08670">
    <property type="entry name" value="MEKHLA"/>
    <property type="match status" value="1"/>
</dbReference>
<evidence type="ECO:0000259" key="1">
    <source>
        <dbReference type="Pfam" id="PF08670"/>
    </source>
</evidence>
<dbReference type="InterPro" id="IPR040321">
    <property type="entry name" value="SCD2-like"/>
</dbReference>
<evidence type="ECO:0000313" key="2">
    <source>
        <dbReference type="EMBL" id="RYQ96364.1"/>
    </source>
</evidence>
<reference evidence="2 3" key="1">
    <citation type="submission" date="2019-01" db="EMBL/GenBank/DDBJ databases">
        <title>Sequencing of cultivated peanut Arachis hypogaea provides insights into genome evolution and oil improvement.</title>
        <authorList>
            <person name="Chen X."/>
        </authorList>
    </citation>
    <scope>NUCLEOTIDE SEQUENCE [LARGE SCALE GENOMIC DNA]</scope>
    <source>
        <strain evidence="3">cv. Fuhuasheng</strain>
        <tissue evidence="2">Leaves</tissue>
    </source>
</reference>
<dbReference type="STRING" id="3818.A0A444Y354"/>